<dbReference type="Proteomes" id="UP000501452">
    <property type="component" value="Chromosome"/>
</dbReference>
<organism evidence="1 2">
    <name type="scientific">Rubrobacter tropicus</name>
    <dbReference type="NCBI Taxonomy" id="2653851"/>
    <lineage>
        <taxon>Bacteria</taxon>
        <taxon>Bacillati</taxon>
        <taxon>Actinomycetota</taxon>
        <taxon>Rubrobacteria</taxon>
        <taxon>Rubrobacterales</taxon>
        <taxon>Rubrobacteraceae</taxon>
        <taxon>Rubrobacter</taxon>
    </lineage>
</organism>
<proteinExistence type="predicted"/>
<accession>A0A6G8Q5I4</accession>
<dbReference type="AlphaFoldDB" id="A0A6G8Q5I4"/>
<dbReference type="EMBL" id="CP045119">
    <property type="protein sequence ID" value="QIN81703.1"/>
    <property type="molecule type" value="Genomic_DNA"/>
</dbReference>
<dbReference type="RefSeq" id="WP_166173346.1">
    <property type="nucleotide sequence ID" value="NZ_CP045119.1"/>
</dbReference>
<gene>
    <name evidence="1" type="ORF">GBA63_02930</name>
</gene>
<sequence>MDRPYRTKSRNLFRLWTEHDLADHGPEFGSYRPAFYEGLRREDEPVVWKFIEENYLRKYRCFVRVGFDWMADGLWEIPFPGSVSMGLSSSPENFGMPEPLSARIHAWQANLDSREPGAEPEEEDFDYRASDAEGVEIAGEVMLFLGSGYYVEYRPFREVSIRDGGAVELEVPAFITDLTR</sequence>
<protein>
    <submittedName>
        <fullName evidence="1">Uncharacterized protein</fullName>
    </submittedName>
</protein>
<name>A0A6G8Q5I4_9ACTN</name>
<keyword evidence="2" id="KW-1185">Reference proteome</keyword>
<evidence type="ECO:0000313" key="1">
    <source>
        <dbReference type="EMBL" id="QIN81703.1"/>
    </source>
</evidence>
<dbReference type="KEGG" id="rub:GBA63_02930"/>
<evidence type="ECO:0000313" key="2">
    <source>
        <dbReference type="Proteomes" id="UP000501452"/>
    </source>
</evidence>
<reference evidence="1 2" key="1">
    <citation type="submission" date="2019-10" db="EMBL/GenBank/DDBJ databases">
        <title>Rubrobacter sp nov SCSIO 52090 isolated from a deep-sea sediment in the South China Sea.</title>
        <authorList>
            <person name="Chen R.W."/>
        </authorList>
    </citation>
    <scope>NUCLEOTIDE SEQUENCE [LARGE SCALE GENOMIC DNA]</scope>
    <source>
        <strain evidence="1 2">SCSIO 52909</strain>
    </source>
</reference>